<sequence>MLDEFIDNFLGTKRSGKRGVFGRIKHYYGVVEAQARGSLHIHILIWLEGALSPLHIVERCQNEPDFRARMFNWLESVFANDFPKDTNPTSTDHASLKRNIMGKPPHPLSDDFDTVWPHYLRGVLDASSQQHQHNDTCFKKSSIEKARLTNEEQDLLCRFLYPQPIVESTFMDDDGKIHLKRPNARMVTYVPSISGRFQCNTDGKFVGSGAFGMALSIYMAGYTAKNSLDSAIMASALLAATKAVGDTSSASDEQCRLFLLKTINQANIRRELSAQQVAASLLGKPNHYTNAVFRHCYWSKLLSWISPEVFPTYKKNAFPAIKYVFIYNEHVYAHLVIAIFASIVPIALTYKLTLQTLNRIIRPTIWTILRI</sequence>
<evidence type="ECO:0000313" key="4">
    <source>
        <dbReference type="Proteomes" id="UP000297245"/>
    </source>
</evidence>
<dbReference type="InterPro" id="IPR025476">
    <property type="entry name" value="Helitron_helicase-like"/>
</dbReference>
<reference evidence="3 4" key="1">
    <citation type="journal article" date="2019" name="Nat. Ecol. Evol.">
        <title>Megaphylogeny resolves global patterns of mushroom evolution.</title>
        <authorList>
            <person name="Varga T."/>
            <person name="Krizsan K."/>
            <person name="Foldi C."/>
            <person name="Dima B."/>
            <person name="Sanchez-Garcia M."/>
            <person name="Sanchez-Ramirez S."/>
            <person name="Szollosi G.J."/>
            <person name="Szarkandi J.G."/>
            <person name="Papp V."/>
            <person name="Albert L."/>
            <person name="Andreopoulos W."/>
            <person name="Angelini C."/>
            <person name="Antonin V."/>
            <person name="Barry K.W."/>
            <person name="Bougher N.L."/>
            <person name="Buchanan P."/>
            <person name="Buyck B."/>
            <person name="Bense V."/>
            <person name="Catcheside P."/>
            <person name="Chovatia M."/>
            <person name="Cooper J."/>
            <person name="Damon W."/>
            <person name="Desjardin D."/>
            <person name="Finy P."/>
            <person name="Geml J."/>
            <person name="Haridas S."/>
            <person name="Hughes K."/>
            <person name="Justo A."/>
            <person name="Karasinski D."/>
            <person name="Kautmanova I."/>
            <person name="Kiss B."/>
            <person name="Kocsube S."/>
            <person name="Kotiranta H."/>
            <person name="LaButti K.M."/>
            <person name="Lechner B.E."/>
            <person name="Liimatainen K."/>
            <person name="Lipzen A."/>
            <person name="Lukacs Z."/>
            <person name="Mihaltcheva S."/>
            <person name="Morgado L.N."/>
            <person name="Niskanen T."/>
            <person name="Noordeloos M.E."/>
            <person name="Ohm R.A."/>
            <person name="Ortiz-Santana B."/>
            <person name="Ovrebo C."/>
            <person name="Racz N."/>
            <person name="Riley R."/>
            <person name="Savchenko A."/>
            <person name="Shiryaev A."/>
            <person name="Soop K."/>
            <person name="Spirin V."/>
            <person name="Szebenyi C."/>
            <person name="Tomsovsky M."/>
            <person name="Tulloss R.E."/>
            <person name="Uehling J."/>
            <person name="Grigoriev I.V."/>
            <person name="Vagvolgyi C."/>
            <person name="Papp T."/>
            <person name="Martin F.M."/>
            <person name="Miettinen O."/>
            <person name="Hibbett D.S."/>
            <person name="Nagy L.G."/>
        </authorList>
    </citation>
    <scope>NUCLEOTIDE SEQUENCE [LARGE SCALE GENOMIC DNA]</scope>
    <source>
        <strain evidence="3 4">CBS 962.96</strain>
    </source>
</reference>
<keyword evidence="1" id="KW-1133">Transmembrane helix</keyword>
<feature type="transmembrane region" description="Helical" evidence="1">
    <location>
        <begin position="331"/>
        <end position="352"/>
    </location>
</feature>
<name>A0A4S8MDL1_DENBC</name>
<accession>A0A4S8MDL1</accession>
<dbReference type="AlphaFoldDB" id="A0A4S8MDL1"/>
<gene>
    <name evidence="3" type="ORF">K435DRAFT_656890</name>
</gene>
<keyword evidence="4" id="KW-1185">Reference proteome</keyword>
<evidence type="ECO:0000256" key="1">
    <source>
        <dbReference type="SAM" id="Phobius"/>
    </source>
</evidence>
<organism evidence="3 4">
    <name type="scientific">Dendrothele bispora (strain CBS 962.96)</name>
    <dbReference type="NCBI Taxonomy" id="1314807"/>
    <lineage>
        <taxon>Eukaryota</taxon>
        <taxon>Fungi</taxon>
        <taxon>Dikarya</taxon>
        <taxon>Basidiomycota</taxon>
        <taxon>Agaricomycotina</taxon>
        <taxon>Agaricomycetes</taxon>
        <taxon>Agaricomycetidae</taxon>
        <taxon>Agaricales</taxon>
        <taxon>Agaricales incertae sedis</taxon>
        <taxon>Dendrothele</taxon>
    </lineage>
</organism>
<dbReference type="OrthoDB" id="10007484at2759"/>
<evidence type="ECO:0000259" key="2">
    <source>
        <dbReference type="Pfam" id="PF14214"/>
    </source>
</evidence>
<keyword evidence="1" id="KW-0472">Membrane</keyword>
<dbReference type="EMBL" id="ML179101">
    <property type="protein sequence ID" value="THV00620.1"/>
    <property type="molecule type" value="Genomic_DNA"/>
</dbReference>
<proteinExistence type="predicted"/>
<feature type="domain" description="Helitron helicase-like" evidence="2">
    <location>
        <begin position="3"/>
        <end position="45"/>
    </location>
</feature>
<keyword evidence="1" id="KW-0812">Transmembrane</keyword>
<protein>
    <recommendedName>
        <fullName evidence="2">Helitron helicase-like domain-containing protein</fullName>
    </recommendedName>
</protein>
<dbReference type="Proteomes" id="UP000297245">
    <property type="component" value="Unassembled WGS sequence"/>
</dbReference>
<evidence type="ECO:0000313" key="3">
    <source>
        <dbReference type="EMBL" id="THV00620.1"/>
    </source>
</evidence>
<dbReference type="Pfam" id="PF14214">
    <property type="entry name" value="Helitron_like_N"/>
    <property type="match status" value="1"/>
</dbReference>